<evidence type="ECO:0000256" key="2">
    <source>
        <dbReference type="HAMAP-Rule" id="MF_01867"/>
    </source>
</evidence>
<proteinExistence type="inferred from homology"/>
<feature type="domain" description="Bacillithiol biosynthesis BshC C-terminal coiled-coil" evidence="4">
    <location>
        <begin position="386"/>
        <end position="544"/>
    </location>
</feature>
<dbReference type="EC" id="6.-.-.-" evidence="2"/>
<accession>A0A559KC11</accession>
<keyword evidence="6" id="KW-1185">Reference proteome</keyword>
<evidence type="ECO:0000313" key="6">
    <source>
        <dbReference type="Proteomes" id="UP000317036"/>
    </source>
</evidence>
<organism evidence="5 6">
    <name type="scientific">Paenibacillus cremeus</name>
    <dbReference type="NCBI Taxonomy" id="2163881"/>
    <lineage>
        <taxon>Bacteria</taxon>
        <taxon>Bacillati</taxon>
        <taxon>Bacillota</taxon>
        <taxon>Bacilli</taxon>
        <taxon>Bacillales</taxon>
        <taxon>Paenibacillaceae</taxon>
        <taxon>Paenibacillus</taxon>
    </lineage>
</organism>
<comment type="caution">
    <text evidence="5">The sequence shown here is derived from an EMBL/GenBank/DDBJ whole genome shotgun (WGS) entry which is preliminary data.</text>
</comment>
<dbReference type="Pfam" id="PF24850">
    <property type="entry name" value="CC_BshC"/>
    <property type="match status" value="1"/>
</dbReference>
<dbReference type="PIRSF" id="PIRSF012535">
    <property type="entry name" value="UCP012535"/>
    <property type="match status" value="1"/>
</dbReference>
<dbReference type="Proteomes" id="UP000317036">
    <property type="component" value="Unassembled WGS sequence"/>
</dbReference>
<dbReference type="RefSeq" id="WP_144847196.1">
    <property type="nucleotide sequence ID" value="NZ_VNJI01000013.1"/>
</dbReference>
<evidence type="ECO:0000259" key="3">
    <source>
        <dbReference type="Pfam" id="PF10079"/>
    </source>
</evidence>
<dbReference type="OrthoDB" id="9765151at2"/>
<comment type="function">
    <text evidence="2">Involved in bacillithiol (BSH) biosynthesis. May catalyze the last step of the pathway, the addition of cysteine to glucosamine malate (GlcN-Mal) to generate BSH.</text>
</comment>
<dbReference type="GO" id="GO:0016874">
    <property type="term" value="F:ligase activity"/>
    <property type="evidence" value="ECO:0007669"/>
    <property type="project" value="UniProtKB-UniRule"/>
</dbReference>
<dbReference type="NCBIfam" id="TIGR03998">
    <property type="entry name" value="thiol_BshC"/>
    <property type="match status" value="1"/>
</dbReference>
<keyword evidence="1 2" id="KW-0436">Ligase</keyword>
<sequence>MQVEAFHWESGQPLTEDYIHRFDQTGGLYEYNPWDPASWKERAAWLDCARGMSADRSELVRVLASFNERAGASPETLANVRLLGESNTLAVVGGQQASLFTGPLLVIYKAITLISMARQASEKLQRPVVPVFWIAGEDHDFDEVNHLNWLTSELKVEKVKLEHPTGIRTSVSQTKISPEQWETVLEQLEKSLLPTEFRADLMASLQAMAGESVTLVDLFARFMAQLFGPSGLVLLDSDDPEIRQLEAPMFRLLVERNGEMNQALLRSRARLVSNGYQPQVELHDRGANLFVYDQGERVLLYSNEEGGFTDRRGERQYTREQLLDWAVSSPERLSNNVMTRPLMQDFLFPVLGTVLGPAEIAYWGLTRDAFEWAAMQMPILIPRFAFTLLEGTIQKNMTKYGLTLDDVLYHLEERQQAWLREQDQLKLDDRFAEVKTQFREHYEPLIEALAGINPGLKKLGDTNLGKIIEQIEFLEQKAGDGLRQQFDSGLRQFQRIGMSVLPGGKPQERLYNVIAYLNKYGDGWLKTLLELPIEMDGKHRICYM</sequence>
<protein>
    <recommendedName>
        <fullName evidence="2">Putative cysteine ligase BshC</fullName>
        <ecNumber evidence="2">6.-.-.-</ecNumber>
    </recommendedName>
</protein>
<dbReference type="EMBL" id="VNJI01000013">
    <property type="protein sequence ID" value="TVY09670.1"/>
    <property type="molecule type" value="Genomic_DNA"/>
</dbReference>
<evidence type="ECO:0000313" key="5">
    <source>
        <dbReference type="EMBL" id="TVY09670.1"/>
    </source>
</evidence>
<gene>
    <name evidence="2 5" type="primary">bshC</name>
    <name evidence="5" type="ORF">FPZ49_12785</name>
</gene>
<dbReference type="AlphaFoldDB" id="A0A559KC11"/>
<dbReference type="InterPro" id="IPR055399">
    <property type="entry name" value="CC_BshC"/>
</dbReference>
<name>A0A559KC11_9BACL</name>
<dbReference type="Pfam" id="PF10079">
    <property type="entry name" value="Rossmann-like_BshC"/>
    <property type="match status" value="1"/>
</dbReference>
<dbReference type="HAMAP" id="MF_01867">
    <property type="entry name" value="BshC"/>
    <property type="match status" value="1"/>
</dbReference>
<dbReference type="InterPro" id="IPR011199">
    <property type="entry name" value="Bacillithiol_biosynth_BshC"/>
</dbReference>
<evidence type="ECO:0000256" key="1">
    <source>
        <dbReference type="ARBA" id="ARBA00022598"/>
    </source>
</evidence>
<evidence type="ECO:0000259" key="4">
    <source>
        <dbReference type="Pfam" id="PF24850"/>
    </source>
</evidence>
<feature type="domain" description="Bacillithiol biosynthesis BshC N-terminal Rossmann-like" evidence="3">
    <location>
        <begin position="1"/>
        <end position="383"/>
    </location>
</feature>
<comment type="similarity">
    <text evidence="2">Belongs to the BshC family.</text>
</comment>
<reference evidence="5 6" key="1">
    <citation type="submission" date="2019-07" db="EMBL/GenBank/DDBJ databases">
        <authorList>
            <person name="Kim J."/>
        </authorList>
    </citation>
    <scope>NUCLEOTIDE SEQUENCE [LARGE SCALE GENOMIC DNA]</scope>
    <source>
        <strain evidence="5 6">JC52</strain>
    </source>
</reference>
<dbReference type="InterPro" id="IPR055398">
    <property type="entry name" value="Rossmann-like_BshC"/>
</dbReference>